<reference evidence="1 2" key="1">
    <citation type="journal article" date="2017" name="Sci. Rep.">
        <title>Pneumococcal prophages are diverse, but not without structure or history.</title>
        <authorList>
            <person name="Brueggemann A.B."/>
            <person name="Harrold C.L."/>
            <person name="Rezaei Javan R."/>
            <person name="van Tonder A.J."/>
            <person name="McDonnell A.J."/>
            <person name="Edwards B.A."/>
        </authorList>
    </citation>
    <scope>NUCLEOTIDE SEQUENCE [LARGE SCALE GENOMIC DNA]</scope>
</reference>
<evidence type="ECO:0000313" key="1">
    <source>
        <dbReference type="EMBL" id="APD23383.1"/>
    </source>
</evidence>
<dbReference type="EMBL" id="KY065483">
    <property type="protein sequence ID" value="APD23383.1"/>
    <property type="molecule type" value="Genomic_DNA"/>
</dbReference>
<name>A0A1S5SCX9_9CAUD</name>
<accession>A0A1S5SCX9</accession>
<protein>
    <submittedName>
        <fullName evidence="1">Uncharacterized protein</fullName>
    </submittedName>
</protein>
<dbReference type="Proteomes" id="UP000222145">
    <property type="component" value="Segment"/>
</dbReference>
<gene>
    <name evidence="1" type="ORF">IPP43_00024</name>
</gene>
<sequence>MNKQELIKKLEERRTITGNFQGYAVWWTAR</sequence>
<proteinExistence type="predicted"/>
<keyword evidence="2" id="KW-1185">Reference proteome</keyword>
<evidence type="ECO:0000313" key="2">
    <source>
        <dbReference type="Proteomes" id="UP000222145"/>
    </source>
</evidence>
<organism evidence="1 2">
    <name type="scientific">Streptococcus phage IPP43</name>
    <dbReference type="NCBI Taxonomy" id="1916182"/>
    <lineage>
        <taxon>Viruses</taxon>
        <taxon>Duplodnaviria</taxon>
        <taxon>Heunggongvirae</taxon>
        <taxon>Uroviricota</taxon>
        <taxon>Caudoviricetes</taxon>
        <taxon>Mcshanvirinae</taxon>
        <taxon>Adrianbuildvirus</taxon>
        <taxon>Adrianbuildvirus IPP43</taxon>
    </lineage>
</organism>